<dbReference type="PANTHER" id="PTHR33711">
    <property type="entry name" value="DIOXYGENASE, PUTATIVE (AFU_ORTHOLOGUE AFUA_2G02910)-RELATED"/>
    <property type="match status" value="1"/>
</dbReference>
<dbReference type="InterPro" id="IPR015889">
    <property type="entry name" value="Intradiol_dOase_core"/>
</dbReference>
<dbReference type="GO" id="GO:0008199">
    <property type="term" value="F:ferric iron binding"/>
    <property type="evidence" value="ECO:0007669"/>
    <property type="project" value="InterPro"/>
</dbReference>
<dbReference type="Proteomes" id="UP000460272">
    <property type="component" value="Unassembled WGS sequence"/>
</dbReference>
<proteinExistence type="inferred from homology"/>
<evidence type="ECO:0000256" key="4">
    <source>
        <dbReference type="ARBA" id="ARBA00022964"/>
    </source>
</evidence>
<dbReference type="InterPro" id="IPR050770">
    <property type="entry name" value="Intradiol_RC_Dioxygenase"/>
</dbReference>
<dbReference type="InterPro" id="IPR007535">
    <property type="entry name" value="Catechol_dOase_N"/>
</dbReference>
<dbReference type="Pfam" id="PF04444">
    <property type="entry name" value="Dioxygenase_N"/>
    <property type="match status" value="1"/>
</dbReference>
<keyword evidence="4 9" id="KW-0223">Dioxygenase</keyword>
<dbReference type="Pfam" id="PF00775">
    <property type="entry name" value="Dioxygenase_C"/>
    <property type="match status" value="1"/>
</dbReference>
<comment type="caution">
    <text evidence="9">The sequence shown here is derived from an EMBL/GenBank/DDBJ whole genome shotgun (WGS) entry which is preliminary data.</text>
</comment>
<evidence type="ECO:0000313" key="10">
    <source>
        <dbReference type="Proteomes" id="UP000460272"/>
    </source>
</evidence>
<dbReference type="OrthoDB" id="9800887at2"/>
<keyword evidence="6" id="KW-0408">Iron</keyword>
<comment type="cofactor">
    <cofactor evidence="1">
        <name>Fe(3+)</name>
        <dbReference type="ChEBI" id="CHEBI:29034"/>
    </cofactor>
</comment>
<evidence type="ECO:0000256" key="1">
    <source>
        <dbReference type="ARBA" id="ARBA00001965"/>
    </source>
</evidence>
<evidence type="ECO:0000256" key="5">
    <source>
        <dbReference type="ARBA" id="ARBA00023002"/>
    </source>
</evidence>
<keyword evidence="3" id="KW-0479">Metal-binding</keyword>
<evidence type="ECO:0000259" key="8">
    <source>
        <dbReference type="Pfam" id="PF04444"/>
    </source>
</evidence>
<accession>A0A6P2BSC4</accession>
<evidence type="ECO:0000256" key="6">
    <source>
        <dbReference type="ARBA" id="ARBA00023004"/>
    </source>
</evidence>
<gene>
    <name evidence="9" type="ORF">EAS64_32650</name>
</gene>
<evidence type="ECO:0000256" key="2">
    <source>
        <dbReference type="ARBA" id="ARBA00007825"/>
    </source>
</evidence>
<dbReference type="Gene3D" id="2.60.130.10">
    <property type="entry name" value="Aromatic compound dioxygenase"/>
    <property type="match status" value="1"/>
</dbReference>
<dbReference type="AlphaFoldDB" id="A0A6P2BSC4"/>
<evidence type="ECO:0000313" key="9">
    <source>
        <dbReference type="EMBL" id="TVZ01055.1"/>
    </source>
</evidence>
<sequence length="297" mass="32901">MIIERHDDVTPAVLAVMRQTSDPRLREIMTSLVSHLHAFVRDVRLTEEEFQSAAAILNEMGQATTDTHNEAVLMAGSLGVSTLVCLLNNGDHGATETQQNLLGPFWRMHSPPTANGGSIVRSPTPGPALFVNARVRDANGASVAGAEVDVWHSSPVGLYEQQDAGQAEMNLRGKLITDEEGRFWFRTVKMAGYPIPTDTVVGRLLEAQHRHPFRPAHLHVLILKEGFKTRISQVYVDDDPHLDTDVQFGVTRALIGDFQRHDEPRPDDPGVQAPWYSLDYVFTLEPGVARLPRPPIK</sequence>
<dbReference type="InterPro" id="IPR000627">
    <property type="entry name" value="Intradiol_dOase_C"/>
</dbReference>
<organism evidence="9 10">
    <name type="scientific">Trebonia kvetii</name>
    <dbReference type="NCBI Taxonomy" id="2480626"/>
    <lineage>
        <taxon>Bacteria</taxon>
        <taxon>Bacillati</taxon>
        <taxon>Actinomycetota</taxon>
        <taxon>Actinomycetes</taxon>
        <taxon>Streptosporangiales</taxon>
        <taxon>Treboniaceae</taxon>
        <taxon>Trebonia</taxon>
    </lineage>
</organism>
<dbReference type="GO" id="GO:0009712">
    <property type="term" value="P:catechol-containing compound metabolic process"/>
    <property type="evidence" value="ECO:0007669"/>
    <property type="project" value="InterPro"/>
</dbReference>
<dbReference type="EMBL" id="RPFW01000007">
    <property type="protein sequence ID" value="TVZ01055.1"/>
    <property type="molecule type" value="Genomic_DNA"/>
</dbReference>
<keyword evidence="5" id="KW-0560">Oxidoreductase</keyword>
<dbReference type="PANTHER" id="PTHR33711:SF7">
    <property type="entry name" value="INTRADIOL RING-CLEAVAGE DIOXYGENASES DOMAIN-CONTAINING PROTEIN-RELATED"/>
    <property type="match status" value="1"/>
</dbReference>
<dbReference type="RefSeq" id="WP_145859327.1">
    <property type="nucleotide sequence ID" value="NZ_RPFW01000007.1"/>
</dbReference>
<dbReference type="SUPFAM" id="SSF49482">
    <property type="entry name" value="Aromatic compound dioxygenase"/>
    <property type="match status" value="1"/>
</dbReference>
<keyword evidence="10" id="KW-1185">Reference proteome</keyword>
<reference evidence="9 10" key="1">
    <citation type="submission" date="2018-11" db="EMBL/GenBank/DDBJ databases">
        <title>Trebonia kvetii gen.nov., sp.nov., a novel acidophilic actinobacterium, and proposal of the new actinobacterial family Treboniaceae fam. nov.</title>
        <authorList>
            <person name="Rapoport D."/>
            <person name="Sagova-Mareckova M."/>
            <person name="Sedlacek I."/>
            <person name="Provaznik J."/>
            <person name="Kralova S."/>
            <person name="Pavlinic D."/>
            <person name="Benes V."/>
            <person name="Kopecky J."/>
        </authorList>
    </citation>
    <scope>NUCLEOTIDE SEQUENCE [LARGE SCALE GENOMIC DNA]</scope>
    <source>
        <strain evidence="9 10">15Tr583</strain>
    </source>
</reference>
<dbReference type="GO" id="GO:0018576">
    <property type="term" value="F:catechol 1,2-dioxygenase activity"/>
    <property type="evidence" value="ECO:0007669"/>
    <property type="project" value="InterPro"/>
</dbReference>
<name>A0A6P2BSC4_9ACTN</name>
<feature type="domain" description="Intradiol ring-cleavage dioxygenases" evidence="7">
    <location>
        <begin position="124"/>
        <end position="262"/>
    </location>
</feature>
<feature type="domain" description="Catechol dioxygenase N-terminal" evidence="8">
    <location>
        <begin position="22"/>
        <end position="90"/>
    </location>
</feature>
<protein>
    <submittedName>
        <fullName evidence="9">Catechol 1,2-dioxygenase</fullName>
    </submittedName>
</protein>
<evidence type="ECO:0000256" key="3">
    <source>
        <dbReference type="ARBA" id="ARBA00022723"/>
    </source>
</evidence>
<comment type="similarity">
    <text evidence="2">Belongs to the intradiol ring-cleavage dioxygenase family.</text>
</comment>
<evidence type="ECO:0000259" key="7">
    <source>
        <dbReference type="Pfam" id="PF00775"/>
    </source>
</evidence>